<dbReference type="RefSeq" id="WP_167229366.1">
    <property type="nucleotide sequence ID" value="NZ_VUYU01000023.1"/>
</dbReference>
<evidence type="ECO:0000313" key="3">
    <source>
        <dbReference type="Proteomes" id="UP000785613"/>
    </source>
</evidence>
<name>A0ABX0M015_9BURK</name>
<accession>A0ABX0M015</accession>
<sequence>MHDFQAVRSQLVKEGKAVGKPASTAQFDAFESAHRVRLPLQVRLNYAIMNGAPECADGWPSRIRFWALDEWRRASEQYRGCDVADCFSGDLFICADHLMECVHYVIDLDPASAHYGRVDAVGATRLGMVASNFNDFVACVAQDSDDLHRYG</sequence>
<gene>
    <name evidence="2" type="ORF">F0185_25695</name>
</gene>
<proteinExistence type="predicted"/>
<organism evidence="2 3">
    <name type="scientific">Massilia rubra</name>
    <dbReference type="NCBI Taxonomy" id="2607910"/>
    <lineage>
        <taxon>Bacteria</taxon>
        <taxon>Pseudomonadati</taxon>
        <taxon>Pseudomonadota</taxon>
        <taxon>Betaproteobacteria</taxon>
        <taxon>Burkholderiales</taxon>
        <taxon>Oxalobacteraceae</taxon>
        <taxon>Telluria group</taxon>
        <taxon>Massilia</taxon>
    </lineage>
</organism>
<comment type="caution">
    <text evidence="2">The sequence shown here is derived from an EMBL/GenBank/DDBJ whole genome shotgun (WGS) entry which is preliminary data.</text>
</comment>
<evidence type="ECO:0000259" key="1">
    <source>
        <dbReference type="Pfam" id="PF09346"/>
    </source>
</evidence>
<feature type="domain" description="Knr4/Smi1-like" evidence="1">
    <location>
        <begin position="21"/>
        <end position="138"/>
    </location>
</feature>
<dbReference type="EMBL" id="VUYU01000023">
    <property type="protein sequence ID" value="NHZ36964.1"/>
    <property type="molecule type" value="Genomic_DNA"/>
</dbReference>
<keyword evidence="3" id="KW-1185">Reference proteome</keyword>
<dbReference type="Pfam" id="PF09346">
    <property type="entry name" value="SMI1_KNR4"/>
    <property type="match status" value="1"/>
</dbReference>
<reference evidence="2 3" key="1">
    <citation type="submission" date="2019-09" db="EMBL/GenBank/DDBJ databases">
        <title>Taxonomy of Antarctic Massilia spp.: description of Massilia rubra sp. nov., Massilia aquatica sp. nov., Massilia mucilaginosa sp. nov., Massilia frigida sp. nov. isolated from streams, lakes and regoliths.</title>
        <authorList>
            <person name="Holochova P."/>
            <person name="Sedlacek I."/>
            <person name="Kralova S."/>
            <person name="Maslanova I."/>
            <person name="Busse H.-J."/>
            <person name="Stankova E."/>
            <person name="Vrbovska V."/>
            <person name="Kovarovic V."/>
            <person name="Bartak M."/>
            <person name="Svec P."/>
            <person name="Pantucek R."/>
        </authorList>
    </citation>
    <scope>NUCLEOTIDE SEQUENCE [LARGE SCALE GENOMIC DNA]</scope>
    <source>
        <strain evidence="2 3">CCM 8692</strain>
    </source>
</reference>
<evidence type="ECO:0000313" key="2">
    <source>
        <dbReference type="EMBL" id="NHZ36964.1"/>
    </source>
</evidence>
<dbReference type="Proteomes" id="UP000785613">
    <property type="component" value="Unassembled WGS sequence"/>
</dbReference>
<dbReference type="InterPro" id="IPR018958">
    <property type="entry name" value="Knr4/Smi1-like_dom"/>
</dbReference>
<protein>
    <submittedName>
        <fullName evidence="2">SMI1/KNR4 family protein</fullName>
    </submittedName>
</protein>